<evidence type="ECO:0000256" key="5">
    <source>
        <dbReference type="HAMAP-Rule" id="MF_01114"/>
    </source>
</evidence>
<dbReference type="InterPro" id="IPR003783">
    <property type="entry name" value="Regulatory_RecX"/>
</dbReference>
<dbReference type="InterPro" id="IPR036388">
    <property type="entry name" value="WH-like_DNA-bd_sf"/>
</dbReference>
<dbReference type="EMBL" id="BAABFO010000027">
    <property type="protein sequence ID" value="GAA4340955.1"/>
    <property type="molecule type" value="Genomic_DNA"/>
</dbReference>
<dbReference type="PANTHER" id="PTHR33602">
    <property type="entry name" value="REGULATORY PROTEIN RECX FAMILY PROTEIN"/>
    <property type="match status" value="1"/>
</dbReference>
<dbReference type="InterPro" id="IPR053924">
    <property type="entry name" value="RecX_HTH_2nd"/>
</dbReference>
<evidence type="ECO:0000256" key="3">
    <source>
        <dbReference type="ARBA" id="ARBA00018111"/>
    </source>
</evidence>
<proteinExistence type="inferred from homology"/>
<dbReference type="InterPro" id="IPR053925">
    <property type="entry name" value="RecX_HTH_3rd"/>
</dbReference>
<dbReference type="PANTHER" id="PTHR33602:SF1">
    <property type="entry name" value="REGULATORY PROTEIN RECX FAMILY PROTEIN"/>
    <property type="match status" value="1"/>
</dbReference>
<dbReference type="HAMAP" id="MF_01114">
    <property type="entry name" value="RecX"/>
    <property type="match status" value="1"/>
</dbReference>
<comment type="function">
    <text evidence="5">Modulates RecA activity.</text>
</comment>
<evidence type="ECO:0000259" key="7">
    <source>
        <dbReference type="Pfam" id="PF21981"/>
    </source>
</evidence>
<dbReference type="Proteomes" id="UP001501671">
    <property type="component" value="Unassembled WGS sequence"/>
</dbReference>
<protein>
    <recommendedName>
        <fullName evidence="3 5">Regulatory protein RecX</fullName>
    </recommendedName>
</protein>
<feature type="domain" description="RecX third three-helical" evidence="7">
    <location>
        <begin position="107"/>
        <end position="150"/>
    </location>
</feature>
<dbReference type="RefSeq" id="WP_345251781.1">
    <property type="nucleotide sequence ID" value="NZ_BAABFO010000027.1"/>
</dbReference>
<keyword evidence="4 5" id="KW-0963">Cytoplasm</keyword>
<evidence type="ECO:0000259" key="8">
    <source>
        <dbReference type="Pfam" id="PF21982"/>
    </source>
</evidence>
<dbReference type="Pfam" id="PF21981">
    <property type="entry name" value="RecX_HTH3"/>
    <property type="match status" value="1"/>
</dbReference>
<dbReference type="InterPro" id="IPR053926">
    <property type="entry name" value="RecX_HTH_1st"/>
</dbReference>
<evidence type="ECO:0000259" key="6">
    <source>
        <dbReference type="Pfam" id="PF02631"/>
    </source>
</evidence>
<sequence>MKANDAASPPSGLSLKARAVGYLSRREHSRAELERKLARHAADEDDVRAVLDSLEKEGWLSNERFAQSLVHRLAPKRGAARIVQELRQHGIDTDQVSALRQSLHESELPRARDVWRKRFKAPPADANERAKQIRFLMARGFSQSTIRRVLGDMESDDADSEY</sequence>
<name>A0ABP8HLE0_9BURK</name>
<dbReference type="Gene3D" id="1.10.10.10">
    <property type="entry name" value="Winged helix-like DNA-binding domain superfamily/Winged helix DNA-binding domain"/>
    <property type="match status" value="3"/>
</dbReference>
<dbReference type="Pfam" id="PF02631">
    <property type="entry name" value="RecX_HTH2"/>
    <property type="match status" value="1"/>
</dbReference>
<gene>
    <name evidence="5 9" type="primary">recX</name>
    <name evidence="9" type="ORF">GCM10023144_41130</name>
</gene>
<organism evidence="9 10">
    <name type="scientific">Pigmentiphaga soli</name>
    <dbReference type="NCBI Taxonomy" id="1007095"/>
    <lineage>
        <taxon>Bacteria</taxon>
        <taxon>Pseudomonadati</taxon>
        <taxon>Pseudomonadota</taxon>
        <taxon>Betaproteobacteria</taxon>
        <taxon>Burkholderiales</taxon>
        <taxon>Alcaligenaceae</taxon>
        <taxon>Pigmentiphaga</taxon>
    </lineage>
</organism>
<comment type="subcellular location">
    <subcellularLocation>
        <location evidence="1 5">Cytoplasm</location>
    </subcellularLocation>
</comment>
<evidence type="ECO:0000256" key="4">
    <source>
        <dbReference type="ARBA" id="ARBA00022490"/>
    </source>
</evidence>
<evidence type="ECO:0000313" key="10">
    <source>
        <dbReference type="Proteomes" id="UP001501671"/>
    </source>
</evidence>
<feature type="domain" description="RecX second three-helical" evidence="6">
    <location>
        <begin position="63"/>
        <end position="97"/>
    </location>
</feature>
<evidence type="ECO:0000256" key="2">
    <source>
        <dbReference type="ARBA" id="ARBA00009695"/>
    </source>
</evidence>
<dbReference type="Pfam" id="PF21982">
    <property type="entry name" value="RecX_HTH1"/>
    <property type="match status" value="1"/>
</dbReference>
<evidence type="ECO:0000256" key="1">
    <source>
        <dbReference type="ARBA" id="ARBA00004496"/>
    </source>
</evidence>
<comment type="similarity">
    <text evidence="2 5">Belongs to the RecX family.</text>
</comment>
<evidence type="ECO:0000313" key="9">
    <source>
        <dbReference type="EMBL" id="GAA4340955.1"/>
    </source>
</evidence>
<keyword evidence="10" id="KW-1185">Reference proteome</keyword>
<reference evidence="10" key="1">
    <citation type="journal article" date="2019" name="Int. J. Syst. Evol. Microbiol.">
        <title>The Global Catalogue of Microorganisms (GCM) 10K type strain sequencing project: providing services to taxonomists for standard genome sequencing and annotation.</title>
        <authorList>
            <consortium name="The Broad Institute Genomics Platform"/>
            <consortium name="The Broad Institute Genome Sequencing Center for Infectious Disease"/>
            <person name="Wu L."/>
            <person name="Ma J."/>
        </authorList>
    </citation>
    <scope>NUCLEOTIDE SEQUENCE [LARGE SCALE GENOMIC DNA]</scope>
    <source>
        <strain evidence="10">JCM 17666</strain>
    </source>
</reference>
<dbReference type="NCBIfam" id="NF001055">
    <property type="entry name" value="PRK00117.2-5"/>
    <property type="match status" value="1"/>
</dbReference>
<accession>A0ABP8HLE0</accession>
<feature type="domain" description="RecX first three-helical" evidence="8">
    <location>
        <begin position="16"/>
        <end position="54"/>
    </location>
</feature>
<comment type="caution">
    <text evidence="9">The sequence shown here is derived from an EMBL/GenBank/DDBJ whole genome shotgun (WGS) entry which is preliminary data.</text>
</comment>